<dbReference type="AlphaFoldDB" id="A0A2U1SPP5"/>
<dbReference type="RefSeq" id="WP_108917614.1">
    <property type="nucleotide sequence ID" value="NZ_BGJY01000013.1"/>
</dbReference>
<dbReference type="Gene3D" id="3.40.50.1820">
    <property type="entry name" value="alpha/beta hydrolase"/>
    <property type="match status" value="1"/>
</dbReference>
<feature type="domain" description="AB hydrolase-1" evidence="1">
    <location>
        <begin position="32"/>
        <end position="283"/>
    </location>
</feature>
<sequence>MSDLADLFPGFASQWIDAPAGSIFVRSAGSGPPLLLLHGFGETHVAFAKLAPRLAERFFVVAMDLRGYGWSSAPASEKGEAYTKRAQGEDVIVVMEQLGHVRFSLVGHDRGARVGFRLALDHPGRLEKLALLDIAPLEESLGDAGLLRVGRARLLSQPAPKPEQLIGLDPKGFLADALASGTKSGTLDAFDPRALAHYRAAFDEPSRIHAFCEDFRAGAGVDRELDLADRASGEKIVVPTLALWGAASFSGHGEALLAQWREWAEDLRGVEIDSGHYLAEEAPEATFAALDLFL</sequence>
<dbReference type="PANTHER" id="PTHR43798">
    <property type="entry name" value="MONOACYLGLYCEROL LIPASE"/>
    <property type="match status" value="1"/>
</dbReference>
<dbReference type="GO" id="GO:0016787">
    <property type="term" value="F:hydrolase activity"/>
    <property type="evidence" value="ECO:0007669"/>
    <property type="project" value="UniProtKB-KW"/>
</dbReference>
<dbReference type="PRINTS" id="PR00111">
    <property type="entry name" value="ABHYDROLASE"/>
</dbReference>
<comment type="caution">
    <text evidence="2">The sequence shown here is derived from an EMBL/GenBank/DDBJ whole genome shotgun (WGS) entry which is preliminary data.</text>
</comment>
<evidence type="ECO:0000313" key="2">
    <source>
        <dbReference type="EMBL" id="PWB93565.1"/>
    </source>
</evidence>
<dbReference type="InterPro" id="IPR000073">
    <property type="entry name" value="AB_hydrolase_1"/>
</dbReference>
<accession>A0A2U1SPP5</accession>
<protein>
    <submittedName>
        <fullName evidence="2">Alpha/beta hydrolase</fullName>
    </submittedName>
</protein>
<dbReference type="EMBL" id="PUIV01000019">
    <property type="protein sequence ID" value="PWB93565.1"/>
    <property type="molecule type" value="Genomic_DNA"/>
</dbReference>
<dbReference type="Pfam" id="PF00561">
    <property type="entry name" value="Abhydrolase_1"/>
    <property type="match status" value="1"/>
</dbReference>
<dbReference type="Proteomes" id="UP000245137">
    <property type="component" value="Unassembled WGS sequence"/>
</dbReference>
<name>A0A2U1SPP5_METSR</name>
<dbReference type="SUPFAM" id="SSF53474">
    <property type="entry name" value="alpha/beta-Hydrolases"/>
    <property type="match status" value="1"/>
</dbReference>
<dbReference type="PANTHER" id="PTHR43798:SF33">
    <property type="entry name" value="HYDROLASE, PUTATIVE (AFU_ORTHOLOGUE AFUA_2G14860)-RELATED"/>
    <property type="match status" value="1"/>
</dbReference>
<evidence type="ECO:0000259" key="1">
    <source>
        <dbReference type="Pfam" id="PF00561"/>
    </source>
</evidence>
<gene>
    <name evidence="2" type="ORF">C5689_12565</name>
</gene>
<dbReference type="OrthoDB" id="9812774at2"/>
<keyword evidence="2" id="KW-0378">Hydrolase</keyword>
<reference evidence="2 3" key="1">
    <citation type="journal article" date="2018" name="Appl. Microbiol. Biotechnol.">
        <title>Co-cultivation of the strictly anaerobic methanogen Methanosarcina barkeri with aerobic methanotrophs in an oxygen-limited membrane bioreactor.</title>
        <authorList>
            <person name="In 't Zandt M.H."/>
            <person name="van den Bosch T.J.M."/>
            <person name="Rijkers R."/>
            <person name="van Kessel M.A.H.J."/>
            <person name="Jetten M.S.M."/>
            <person name="Welte C.U."/>
        </authorList>
    </citation>
    <scope>NUCLEOTIDE SEQUENCE [LARGE SCALE GENOMIC DNA]</scope>
    <source>
        <strain evidence="2 3">DSM 17706</strain>
    </source>
</reference>
<organism evidence="2 3">
    <name type="scientific">Methylosinus sporium</name>
    <dbReference type="NCBI Taxonomy" id="428"/>
    <lineage>
        <taxon>Bacteria</taxon>
        <taxon>Pseudomonadati</taxon>
        <taxon>Pseudomonadota</taxon>
        <taxon>Alphaproteobacteria</taxon>
        <taxon>Hyphomicrobiales</taxon>
        <taxon>Methylocystaceae</taxon>
        <taxon>Methylosinus</taxon>
    </lineage>
</organism>
<evidence type="ECO:0000313" key="3">
    <source>
        <dbReference type="Proteomes" id="UP000245137"/>
    </source>
</evidence>
<dbReference type="GO" id="GO:0016020">
    <property type="term" value="C:membrane"/>
    <property type="evidence" value="ECO:0007669"/>
    <property type="project" value="TreeGrafter"/>
</dbReference>
<keyword evidence="3" id="KW-1185">Reference proteome</keyword>
<proteinExistence type="predicted"/>
<dbReference type="InterPro" id="IPR050266">
    <property type="entry name" value="AB_hydrolase_sf"/>
</dbReference>
<dbReference type="InterPro" id="IPR029058">
    <property type="entry name" value="AB_hydrolase_fold"/>
</dbReference>